<organism evidence="2 3">
    <name type="scientific">Candidatus Wolfebacteria bacterium RIFCSPHIGHO2_01_FULL_48_22</name>
    <dbReference type="NCBI Taxonomy" id="1802555"/>
    <lineage>
        <taxon>Bacteria</taxon>
        <taxon>Candidatus Wolfeibacteriota</taxon>
    </lineage>
</organism>
<proteinExistence type="predicted"/>
<evidence type="ECO:0000313" key="3">
    <source>
        <dbReference type="Proteomes" id="UP000177029"/>
    </source>
</evidence>
<gene>
    <name evidence="2" type="ORF">A2755_00675</name>
</gene>
<feature type="transmembrane region" description="Helical" evidence="1">
    <location>
        <begin position="12"/>
        <end position="36"/>
    </location>
</feature>
<keyword evidence="1" id="KW-1133">Transmembrane helix</keyword>
<dbReference type="Proteomes" id="UP000177029">
    <property type="component" value="Unassembled WGS sequence"/>
</dbReference>
<evidence type="ECO:0000256" key="1">
    <source>
        <dbReference type="SAM" id="Phobius"/>
    </source>
</evidence>
<sequence length="477" mass="50071">MKSKRHYGFSLLETVVYIGILATVAGIFTGVFQSILRTQISETSQNEITSQLNFAVQTIQRLVKNSSVIEFDGCGATTTLSLIMPQEAYSPTSIYAQNSKLYIQQGSGTAQTLTSDTVTVDSLEFKKLCNTGAKDTIEIHIAISKLDASTNDRISRSLTSAISRVNAVTFDSSLLPPTDATYDVGTWPTLRWRNGAFSGQVKAGQLCIADDCQSSWSSASQWSATGTNIYYNDGNVGIGTTEPGTLLHIPTSQTGTSITAGSLANGVVLALGNSSATINNIAAIGFSGSATGIGDWVKMGAQFTDRTGSSEDADFFISTIAGGSASEKFRITSTGNVGIGTTTPSNTLTVNGDIGFADGTTLSTAYPTRGATLNISTSTLAAYSGTSATSTIELGFAYRPQTFVNAKCVADAGSFAYRIGDGTNWSNTLSCTTSSTSFNDFTTNNTFTQGEARYIQVGSFSSFSKSSLTIGIQDTAD</sequence>
<accession>A0A1F8DTE8</accession>
<dbReference type="AlphaFoldDB" id="A0A1F8DTE8"/>
<keyword evidence="1" id="KW-0472">Membrane</keyword>
<protein>
    <submittedName>
        <fullName evidence="2">Uncharacterized protein</fullName>
    </submittedName>
</protein>
<dbReference type="EMBL" id="MGIP01000005">
    <property type="protein sequence ID" value="OGM91864.1"/>
    <property type="molecule type" value="Genomic_DNA"/>
</dbReference>
<keyword evidence="1" id="KW-0812">Transmembrane</keyword>
<name>A0A1F8DTE8_9BACT</name>
<reference evidence="2 3" key="1">
    <citation type="journal article" date="2016" name="Nat. Commun.">
        <title>Thousands of microbial genomes shed light on interconnected biogeochemical processes in an aquifer system.</title>
        <authorList>
            <person name="Anantharaman K."/>
            <person name="Brown C.T."/>
            <person name="Hug L.A."/>
            <person name="Sharon I."/>
            <person name="Castelle C.J."/>
            <person name="Probst A.J."/>
            <person name="Thomas B.C."/>
            <person name="Singh A."/>
            <person name="Wilkins M.J."/>
            <person name="Karaoz U."/>
            <person name="Brodie E.L."/>
            <person name="Williams K.H."/>
            <person name="Hubbard S.S."/>
            <person name="Banfield J.F."/>
        </authorList>
    </citation>
    <scope>NUCLEOTIDE SEQUENCE [LARGE SCALE GENOMIC DNA]</scope>
</reference>
<evidence type="ECO:0000313" key="2">
    <source>
        <dbReference type="EMBL" id="OGM91864.1"/>
    </source>
</evidence>
<comment type="caution">
    <text evidence="2">The sequence shown here is derived from an EMBL/GenBank/DDBJ whole genome shotgun (WGS) entry which is preliminary data.</text>
</comment>
<dbReference type="STRING" id="1802555.A2755_00675"/>